<evidence type="ECO:0000259" key="1">
    <source>
        <dbReference type="Pfam" id="PF01370"/>
    </source>
</evidence>
<dbReference type="PANTHER" id="PTHR12126">
    <property type="entry name" value="NADH-UBIQUINONE OXIDOREDUCTASE 39 KDA SUBUNIT-RELATED"/>
    <property type="match status" value="1"/>
</dbReference>
<dbReference type="EMBL" id="FOXA01000028">
    <property type="protein sequence ID" value="SFQ03890.1"/>
    <property type="molecule type" value="Genomic_DNA"/>
</dbReference>
<evidence type="ECO:0000313" key="3">
    <source>
        <dbReference type="Proteomes" id="UP000199356"/>
    </source>
</evidence>
<reference evidence="2 3" key="1">
    <citation type="submission" date="2016-10" db="EMBL/GenBank/DDBJ databases">
        <authorList>
            <person name="de Groot N.N."/>
        </authorList>
    </citation>
    <scope>NUCLEOTIDE SEQUENCE [LARGE SCALE GENOMIC DNA]</scope>
    <source>
        <strain evidence="2 3">DSM 19547</strain>
    </source>
</reference>
<dbReference type="SUPFAM" id="SSF51735">
    <property type="entry name" value="NAD(P)-binding Rossmann-fold domains"/>
    <property type="match status" value="1"/>
</dbReference>
<dbReference type="InterPro" id="IPR051207">
    <property type="entry name" value="ComplexI_NDUFA9_subunit"/>
</dbReference>
<protein>
    <submittedName>
        <fullName evidence="2">NADH dehydrogenase</fullName>
    </submittedName>
</protein>
<dbReference type="GO" id="GO:0044877">
    <property type="term" value="F:protein-containing complex binding"/>
    <property type="evidence" value="ECO:0007669"/>
    <property type="project" value="TreeGrafter"/>
</dbReference>
<dbReference type="PANTHER" id="PTHR12126:SF11">
    <property type="entry name" value="NADH DEHYDROGENASE [UBIQUINONE] 1 ALPHA SUBCOMPLEX SUBUNIT 9, MITOCHONDRIAL"/>
    <property type="match status" value="1"/>
</dbReference>
<dbReference type="InterPro" id="IPR036291">
    <property type="entry name" value="NAD(P)-bd_dom_sf"/>
</dbReference>
<dbReference type="InterPro" id="IPR001509">
    <property type="entry name" value="Epimerase_deHydtase"/>
</dbReference>
<sequence length="321" mass="34307">MQRDENSLASLRGKPSQPGITAVLGGTGFLGGRIVRTLSNEGHHVRVAVRHPERAAHDALPDDVERVQADVTHVGSLRAALQHATGVVNAVSLYSERGPLTFEAVHVEGARNVAMVARQVGARLVHVSGIGSDPEATDGYVRARGKGEQAVRDAHPAAVILRSAVMFGPADSFLTTLMNLVQRSPVYPVFGKGATKLQPVHVEDVAAAVACLFKCSDPARLYEVAGPDVFTYRQLLRHIADRAGVRARFLPLPFPVWTGLACFAEHMPGAPLTRHQVALMRIDNVADPDVPGLSDLGLAPEHIDALLDRRLQKASSTKGIG</sequence>
<organism evidence="2 3">
    <name type="scientific">Tranquillimonas alkanivorans</name>
    <dbReference type="NCBI Taxonomy" id="441119"/>
    <lineage>
        <taxon>Bacteria</taxon>
        <taxon>Pseudomonadati</taxon>
        <taxon>Pseudomonadota</taxon>
        <taxon>Alphaproteobacteria</taxon>
        <taxon>Rhodobacterales</taxon>
        <taxon>Roseobacteraceae</taxon>
        <taxon>Tranquillimonas</taxon>
    </lineage>
</organism>
<dbReference type="AlphaFoldDB" id="A0A1I5V8Y7"/>
<name>A0A1I5V8Y7_9RHOB</name>
<dbReference type="RefSeq" id="WP_218153138.1">
    <property type="nucleotide sequence ID" value="NZ_FOXA01000028.1"/>
</dbReference>
<keyword evidence="3" id="KW-1185">Reference proteome</keyword>
<proteinExistence type="predicted"/>
<feature type="domain" description="NAD-dependent epimerase/dehydratase" evidence="1">
    <location>
        <begin position="23"/>
        <end position="215"/>
    </location>
</feature>
<gene>
    <name evidence="2" type="ORF">SAMN04488047_12823</name>
</gene>
<dbReference type="CDD" id="cd05271">
    <property type="entry name" value="NDUFA9_like_SDR_a"/>
    <property type="match status" value="1"/>
</dbReference>
<dbReference type="Gene3D" id="3.40.50.720">
    <property type="entry name" value="NAD(P)-binding Rossmann-like Domain"/>
    <property type="match status" value="1"/>
</dbReference>
<dbReference type="Pfam" id="PF01370">
    <property type="entry name" value="Epimerase"/>
    <property type="match status" value="1"/>
</dbReference>
<accession>A0A1I5V8Y7</accession>
<dbReference type="STRING" id="441119.SAMN04488047_12823"/>
<evidence type="ECO:0000313" key="2">
    <source>
        <dbReference type="EMBL" id="SFQ03890.1"/>
    </source>
</evidence>
<dbReference type="Proteomes" id="UP000199356">
    <property type="component" value="Unassembled WGS sequence"/>
</dbReference>